<feature type="compositionally biased region" description="Acidic residues" evidence="7">
    <location>
        <begin position="31"/>
        <end position="57"/>
    </location>
</feature>
<evidence type="ECO:0000313" key="9">
    <source>
        <dbReference type="Proteomes" id="UP000230069"/>
    </source>
</evidence>
<evidence type="ECO:0000313" key="8">
    <source>
        <dbReference type="EMBL" id="PIA57567.1"/>
    </source>
</evidence>
<keyword evidence="4" id="KW-0932">Cytokinin signaling pathway</keyword>
<keyword evidence="2" id="KW-0963">Cytoplasm</keyword>
<feature type="compositionally biased region" description="Basic and acidic residues" evidence="7">
    <location>
        <begin position="106"/>
        <end position="119"/>
    </location>
</feature>
<dbReference type="OrthoDB" id="1939338at2759"/>
<dbReference type="Proteomes" id="UP000230069">
    <property type="component" value="Unassembled WGS sequence"/>
</dbReference>
<protein>
    <submittedName>
        <fullName evidence="8">Uncharacterized protein</fullName>
    </submittedName>
</protein>
<comment type="subcellular location">
    <subcellularLocation>
        <location evidence="1">Cytoplasm</location>
    </subcellularLocation>
</comment>
<evidence type="ECO:0000256" key="3">
    <source>
        <dbReference type="ARBA" id="ARBA00022712"/>
    </source>
</evidence>
<keyword evidence="3" id="KW-0203">Cytokinin biosynthesis</keyword>
<dbReference type="GO" id="GO:0005737">
    <property type="term" value="C:cytoplasm"/>
    <property type="evidence" value="ECO:0007669"/>
    <property type="project" value="UniProtKB-SubCell"/>
</dbReference>
<dbReference type="InterPro" id="IPR044670">
    <property type="entry name" value="SOFL"/>
</dbReference>
<keyword evidence="9" id="KW-1185">Reference proteome</keyword>
<evidence type="ECO:0000256" key="7">
    <source>
        <dbReference type="SAM" id="MobiDB-lite"/>
    </source>
</evidence>
<keyword evidence="5" id="KW-0539">Nucleus</keyword>
<comment type="similarity">
    <text evidence="6">Belongs to the SOFL plant protein family.</text>
</comment>
<feature type="region of interest" description="Disordered" evidence="7">
    <location>
        <begin position="1"/>
        <end position="119"/>
    </location>
</feature>
<accession>A0A2G5EPN5</accession>
<dbReference type="AlphaFoldDB" id="A0A2G5EPN5"/>
<feature type="compositionally biased region" description="Basic and acidic residues" evidence="7">
    <location>
        <begin position="89"/>
        <end position="98"/>
    </location>
</feature>
<evidence type="ECO:0000256" key="5">
    <source>
        <dbReference type="ARBA" id="ARBA00023242"/>
    </source>
</evidence>
<dbReference type="GO" id="GO:0009691">
    <property type="term" value="P:cytokinin biosynthetic process"/>
    <property type="evidence" value="ECO:0007669"/>
    <property type="project" value="UniProtKB-KW"/>
</dbReference>
<evidence type="ECO:0000256" key="1">
    <source>
        <dbReference type="ARBA" id="ARBA00004496"/>
    </source>
</evidence>
<dbReference type="GO" id="GO:0009736">
    <property type="term" value="P:cytokinin-activated signaling pathway"/>
    <property type="evidence" value="ECO:0007669"/>
    <property type="project" value="UniProtKB-KW"/>
</dbReference>
<evidence type="ECO:0000256" key="4">
    <source>
        <dbReference type="ARBA" id="ARBA00022864"/>
    </source>
</evidence>
<sequence length="154" mass="17149">MDASDHVFEEAEECTSNESGWTMYIASPMHDDDDDENDDGDLSDGEEHEDDDSDDSMLSDASSGPSHLQEPLGKVDDGHGFSTSFNNSKKKDDSDRKFYSYNKPNRQMEKKRGEGKNIKLEKREASELVVNSSTSSVLSGTKVRKISWMGNKGN</sequence>
<name>A0A2G5EPN5_AQUCA</name>
<dbReference type="PANTHER" id="PTHR33347">
    <property type="entry name" value="OSJNBA0091C07.3 PROTEIN"/>
    <property type="match status" value="1"/>
</dbReference>
<proteinExistence type="inferred from homology"/>
<evidence type="ECO:0000256" key="2">
    <source>
        <dbReference type="ARBA" id="ARBA00022490"/>
    </source>
</evidence>
<organism evidence="8 9">
    <name type="scientific">Aquilegia coerulea</name>
    <name type="common">Rocky mountain columbine</name>
    <dbReference type="NCBI Taxonomy" id="218851"/>
    <lineage>
        <taxon>Eukaryota</taxon>
        <taxon>Viridiplantae</taxon>
        <taxon>Streptophyta</taxon>
        <taxon>Embryophyta</taxon>
        <taxon>Tracheophyta</taxon>
        <taxon>Spermatophyta</taxon>
        <taxon>Magnoliopsida</taxon>
        <taxon>Ranunculales</taxon>
        <taxon>Ranunculaceae</taxon>
        <taxon>Thalictroideae</taxon>
        <taxon>Aquilegia</taxon>
    </lineage>
</organism>
<dbReference type="InParanoid" id="A0A2G5EPN5"/>
<dbReference type="EMBL" id="KZ305023">
    <property type="protein sequence ID" value="PIA57567.1"/>
    <property type="molecule type" value="Genomic_DNA"/>
</dbReference>
<evidence type="ECO:0000256" key="6">
    <source>
        <dbReference type="ARBA" id="ARBA00024199"/>
    </source>
</evidence>
<reference evidence="8 9" key="1">
    <citation type="submission" date="2017-09" db="EMBL/GenBank/DDBJ databases">
        <title>WGS assembly of Aquilegia coerulea Goldsmith.</title>
        <authorList>
            <person name="Hodges S."/>
            <person name="Kramer E."/>
            <person name="Nordborg M."/>
            <person name="Tomkins J."/>
            <person name="Borevitz J."/>
            <person name="Derieg N."/>
            <person name="Yan J."/>
            <person name="Mihaltcheva S."/>
            <person name="Hayes R.D."/>
            <person name="Rokhsar D."/>
        </authorList>
    </citation>
    <scope>NUCLEOTIDE SEQUENCE [LARGE SCALE GENOMIC DNA]</scope>
    <source>
        <strain evidence="9">cv. Goldsmith</strain>
    </source>
</reference>
<dbReference type="PANTHER" id="PTHR33347:SF31">
    <property type="entry name" value="PROTEIN SOB FIVE-LIKE 1"/>
    <property type="match status" value="1"/>
</dbReference>
<gene>
    <name evidence="8" type="ORF">AQUCO_00600347v1</name>
</gene>
<dbReference type="STRING" id="218851.A0A2G5EPN5"/>